<dbReference type="InterPro" id="IPR016035">
    <property type="entry name" value="Acyl_Trfase/lysoPLipase"/>
</dbReference>
<dbReference type="Pfam" id="PF16073">
    <property type="entry name" value="SAT"/>
    <property type="match status" value="1"/>
</dbReference>
<dbReference type="GO" id="GO:0004312">
    <property type="term" value="F:fatty acid synthase activity"/>
    <property type="evidence" value="ECO:0007669"/>
    <property type="project" value="TreeGrafter"/>
</dbReference>
<organism evidence="9 10">
    <name type="scientific">Hebeloma cylindrosporum</name>
    <dbReference type="NCBI Taxonomy" id="76867"/>
    <lineage>
        <taxon>Eukaryota</taxon>
        <taxon>Fungi</taxon>
        <taxon>Dikarya</taxon>
        <taxon>Basidiomycota</taxon>
        <taxon>Agaricomycotina</taxon>
        <taxon>Agaricomycetes</taxon>
        <taxon>Agaricomycetidae</taxon>
        <taxon>Agaricales</taxon>
        <taxon>Agaricineae</taxon>
        <taxon>Hymenogastraceae</taxon>
        <taxon>Hebeloma</taxon>
    </lineage>
</organism>
<keyword evidence="4" id="KW-0808">Transferase</keyword>
<dbReference type="SUPFAM" id="SSF53474">
    <property type="entry name" value="alpha/beta-Hydrolases"/>
    <property type="match status" value="1"/>
</dbReference>
<keyword evidence="2" id="KW-0596">Phosphopantetheine</keyword>
<feature type="region of interest" description="C-terminal hotdog fold" evidence="5">
    <location>
        <begin position="1442"/>
        <end position="1594"/>
    </location>
</feature>
<feature type="domain" description="Ketosynthase family 3 (KS3)" evidence="7">
    <location>
        <begin position="389"/>
        <end position="808"/>
    </location>
</feature>
<dbReference type="Pfam" id="PF00550">
    <property type="entry name" value="PP-binding"/>
    <property type="match status" value="2"/>
</dbReference>
<dbReference type="EMBL" id="KN831781">
    <property type="protein sequence ID" value="KIM41076.1"/>
    <property type="molecule type" value="Genomic_DNA"/>
</dbReference>
<dbReference type="InterPro" id="IPR030918">
    <property type="entry name" value="PT_fungal_PKS"/>
</dbReference>
<dbReference type="InterPro" id="IPR001031">
    <property type="entry name" value="Thioesterase"/>
</dbReference>
<protein>
    <recommendedName>
        <fullName evidence="11">Carrier domain-containing protein</fullName>
    </recommendedName>
</protein>
<dbReference type="Pfam" id="PF00975">
    <property type="entry name" value="Thioesterase"/>
    <property type="match status" value="1"/>
</dbReference>
<evidence type="ECO:0000256" key="1">
    <source>
        <dbReference type="ARBA" id="ARBA00005179"/>
    </source>
</evidence>
<evidence type="ECO:0000313" key="10">
    <source>
        <dbReference type="Proteomes" id="UP000053424"/>
    </source>
</evidence>
<evidence type="ECO:0000256" key="5">
    <source>
        <dbReference type="PROSITE-ProRule" id="PRU01363"/>
    </source>
</evidence>
<keyword evidence="3" id="KW-0597">Phosphoprotein</keyword>
<feature type="domain" description="Carrier" evidence="6">
    <location>
        <begin position="1621"/>
        <end position="1699"/>
    </location>
</feature>
<dbReference type="Proteomes" id="UP000053424">
    <property type="component" value="Unassembled WGS sequence"/>
</dbReference>
<dbReference type="PROSITE" id="PS50075">
    <property type="entry name" value="CARRIER"/>
    <property type="match status" value="2"/>
</dbReference>
<dbReference type="InterPro" id="IPR014031">
    <property type="entry name" value="Ketoacyl_synth_C"/>
</dbReference>
<evidence type="ECO:0000259" key="8">
    <source>
        <dbReference type="PROSITE" id="PS52019"/>
    </source>
</evidence>
<dbReference type="Gene3D" id="1.10.1200.10">
    <property type="entry name" value="ACP-like"/>
    <property type="match status" value="2"/>
</dbReference>
<dbReference type="InterPro" id="IPR014043">
    <property type="entry name" value="Acyl_transferase_dom"/>
</dbReference>
<dbReference type="InterPro" id="IPR032088">
    <property type="entry name" value="SAT"/>
</dbReference>
<evidence type="ECO:0000259" key="7">
    <source>
        <dbReference type="PROSITE" id="PS52004"/>
    </source>
</evidence>
<dbReference type="HOGENOM" id="CLU_000022_6_4_1"/>
<sequence length="2087" mass="227234">MATTATPTIFIPAFGGQGTAVFDTQDPSSFATSSSAETFLTACHAAFHTELATLSLETLENVDICASDFADKHSILNPTNERLLDNPAFCGPRLFLMQILRYLSFVEDAFRHPGSVTPFVDALRSNLDHAVGVFGFSSGIISACVVATSSTLHSFICHGVEGYRLSFWIGIRSQLYRVSLPSVGGVLRPWSLVLLGMNKIDIQRAIDRFNEKKQVSRSGDVALTAVMNDTCITASGHPDTLEQFVHTLPAHGVTIRETKINALYHFPSLLHTVRDEVLGDIASRNIRFPTMADLFAPVRSTLTGELISSASTPANLADLVVDMILINPVNWDLVVANAQVPRDRNVQLVNIGLGSSLAKGLEKAFYDRGVRGFSSVNLDDETAPPKVKQEPIAIIGMAVNMPGSPNVGDLWKLLEAGGNTIQTIPEDRFHLSECTDLKVRTGNFIDGVDQFDHKFFNISPREAKTMDPQQRILLQVGYEALEDAGYVPYATPTFNPERIGCYIGAATHDYIQNLRNDIDVYYSVGTLGSFLSGRLSYCLGLSGASIVVDTACSSSTVAIYQAARALMNRDCNAALVGGVNVISSPEMFIGLDRGHFLTSSGQCKSFDASADGYSRGEGCGVFVLKRLSDAMAENDRILGIIRGVEVNQSGNAPSITHPHGPTQEALFKQILSGADVKPNSVTVVEAHGTGTQAGDTNEIESIRRIFAIDRAPNNPLYITSIKANLGHLEAASGCASLAKILLMFRHNLIPRQISLKVLNPRIAPLASDNMIISTENVPWKPENERTPRIALVNNFGAAGSNAALLVEEHLSQKATLSSSGPSSYLFGLSTKDISSLEALRSKYIAWLESGGIDGISLSDIAYSMTARRQLHCCRLAVTAGSRSELAKKLFAAPIVNVTRTDVTPVIFLFSGQGSQYRGMGRSLYDCSHVFRRHIQECDTILASFGFPGVTSIIAGNDDSPSLENSDAEHLQPATFAVQYALAKLWMSSGIQPVAVLGHSLGEYAALVTAGVLSLRDALFIISSRARLMLEKCTSMSTGMIAVALGPVKLELILRSNEAFSNTSISCFNSPNDCVVSGPLTELRALKDFLEAQQITKATQLSVPYGYHSPSMLPLVDDLLTVSGKIQTHPPRIPFISSVLGRVILAGDLAFPPREYFAVQCSEPVRFSDAIESYISQLAGPGDTWLEIGPHTSTLPMLRSFPKLSNSVLVGSLRKGQDAWTAFSNALAIFYCGNYSIDWRRVFVDIGSPNLISLPSYPFSTQRFWVPYKDDYRGRLEAPQRTNFSFLRNWTEFPSGKNGGVATFQTAIGHLKRYIEGHRVGGVPLCPASVYLEFILAAVSLTTKHLECKSDHNNNIVLRRISFSKPLTWNYMDEDGDDLLTATIDTTKRSFALKSRGGGLDAEALHASGEYQLDPLSKTRDSFTQLLPRIIRSVDHILKPGNQAPETFSTRTLYQVIFPRVVEYSKEFHTISSLAMTSDGMEATGTIRLASDCDAAKFVVHPLFLDSLMHVAGFVSNLRGGLNDAYICNEIGSIQTLPDLIQKDVSYLVYCKITPLPDRTGLLAESYAILDAHPRALVAYVKDIRFQLVRLSGLKATLTSVSGIFPATPSDRTHNEPPFFHRPPPNIVDAVINIITQACGADPNDISIDQEVERLGIDSLMLLELSYDLSKVFPGFGYPSRELSKCRTIKDVVDVVAAVVSGGGSPHENSVYAFSPTASSSVVSTPRTMVHTPGGSPCVKKIFAHILEVDEDEIQEDTRLSLLGLDSLSSIEAIHTLRHEYGLYVPTDLLSSPHATIRDINSQISGLETSPFPLAFQRRSPKQSLGDPFSRMNNALYQKKSISLLQNSSSNRTPLVLIHDGSGLTVSYERLASLDRRVWVIANPRFASSEPWDGLVQMAKSYSSLIFDEIDGPVILGGWSFGGVVAFEIARILQLRSTIVKGLILIDSPSPALHVPLSPALIDHVLSSASTSPNVELQKLCKTQFIQNSQLLTDYFANDEIQKQPSLPFVFLKSSEPYKNNTSIGIEIPSWLSSNADATASIGVWESISGELVKILNIPGNHFEAFSPQNIALISARIAESCETIDKI</sequence>
<dbReference type="InterPro" id="IPR016036">
    <property type="entry name" value="Malonyl_transacylase_ACP-bd"/>
</dbReference>
<evidence type="ECO:0000256" key="4">
    <source>
        <dbReference type="ARBA" id="ARBA00022679"/>
    </source>
</evidence>
<dbReference type="InterPro" id="IPR009081">
    <property type="entry name" value="PP-bd_ACP"/>
</dbReference>
<dbReference type="PROSITE" id="PS00012">
    <property type="entry name" value="PHOSPHOPANTETHEINE"/>
    <property type="match status" value="1"/>
</dbReference>
<dbReference type="InterPro" id="IPR006162">
    <property type="entry name" value="Ppantetheine_attach_site"/>
</dbReference>
<dbReference type="Gene3D" id="3.40.47.10">
    <property type="match status" value="1"/>
</dbReference>
<gene>
    <name evidence="9" type="ORF">M413DRAFT_158972</name>
</gene>
<dbReference type="STRING" id="686832.A0A0C3CBU1"/>
<dbReference type="PROSITE" id="PS52004">
    <property type="entry name" value="KS3_2"/>
    <property type="match status" value="1"/>
</dbReference>
<feature type="active site" description="Proton donor; for dehydratase activity" evidence="5">
    <location>
        <position position="1505"/>
    </location>
</feature>
<evidence type="ECO:0000259" key="6">
    <source>
        <dbReference type="PROSITE" id="PS50075"/>
    </source>
</evidence>
<dbReference type="InterPro" id="IPR020841">
    <property type="entry name" value="PKS_Beta-ketoAc_synthase_dom"/>
</dbReference>
<reference evidence="10" key="2">
    <citation type="submission" date="2015-01" db="EMBL/GenBank/DDBJ databases">
        <title>Evolutionary Origins and Diversification of the Mycorrhizal Mutualists.</title>
        <authorList>
            <consortium name="DOE Joint Genome Institute"/>
            <consortium name="Mycorrhizal Genomics Consortium"/>
            <person name="Kohler A."/>
            <person name="Kuo A."/>
            <person name="Nagy L.G."/>
            <person name="Floudas D."/>
            <person name="Copeland A."/>
            <person name="Barry K.W."/>
            <person name="Cichocki N."/>
            <person name="Veneault-Fourrey C."/>
            <person name="LaButti K."/>
            <person name="Lindquist E.A."/>
            <person name="Lipzen A."/>
            <person name="Lundell T."/>
            <person name="Morin E."/>
            <person name="Murat C."/>
            <person name="Riley R."/>
            <person name="Ohm R."/>
            <person name="Sun H."/>
            <person name="Tunlid A."/>
            <person name="Henrissat B."/>
            <person name="Grigoriev I.V."/>
            <person name="Hibbett D.S."/>
            <person name="Martin F."/>
        </authorList>
    </citation>
    <scope>NUCLEOTIDE SEQUENCE [LARGE SCALE GENOMIC DNA]</scope>
    <source>
        <strain evidence="10">h7</strain>
    </source>
</reference>
<feature type="region of interest" description="N-terminal hotdog fold" evidence="5">
    <location>
        <begin position="1283"/>
        <end position="1417"/>
    </location>
</feature>
<dbReference type="GO" id="GO:0044550">
    <property type="term" value="P:secondary metabolite biosynthetic process"/>
    <property type="evidence" value="ECO:0007669"/>
    <property type="project" value="TreeGrafter"/>
</dbReference>
<dbReference type="InterPro" id="IPR049900">
    <property type="entry name" value="PKS_mFAS_DH"/>
</dbReference>
<feature type="active site" description="Proton acceptor; for dehydratase activity" evidence="5">
    <location>
        <position position="1317"/>
    </location>
</feature>
<dbReference type="InterPro" id="IPR001227">
    <property type="entry name" value="Ac_transferase_dom_sf"/>
</dbReference>
<dbReference type="CDD" id="cd00833">
    <property type="entry name" value="PKS"/>
    <property type="match status" value="1"/>
</dbReference>
<dbReference type="Gene3D" id="3.10.129.110">
    <property type="entry name" value="Polyketide synthase dehydratase"/>
    <property type="match status" value="1"/>
</dbReference>
<dbReference type="Pfam" id="PF00698">
    <property type="entry name" value="Acyl_transf_1"/>
    <property type="match status" value="1"/>
</dbReference>
<dbReference type="SMART" id="SM00827">
    <property type="entry name" value="PKS_AT"/>
    <property type="match status" value="1"/>
</dbReference>
<dbReference type="PANTHER" id="PTHR43775:SF37">
    <property type="entry name" value="SI:DKEY-61P9.11"/>
    <property type="match status" value="1"/>
</dbReference>
<dbReference type="Gene3D" id="3.40.366.10">
    <property type="entry name" value="Malonyl-Coenzyme A Acyl Carrier Protein, domain 2"/>
    <property type="match status" value="3"/>
</dbReference>
<dbReference type="Pfam" id="PF22621">
    <property type="entry name" value="CurL-like_PKS_C"/>
    <property type="match status" value="1"/>
</dbReference>
<proteinExistence type="predicted"/>
<name>A0A0C3CBU1_HEBCY</name>
<dbReference type="GO" id="GO:0031177">
    <property type="term" value="F:phosphopantetheine binding"/>
    <property type="evidence" value="ECO:0007669"/>
    <property type="project" value="InterPro"/>
</dbReference>
<keyword evidence="10" id="KW-1185">Reference proteome</keyword>
<dbReference type="InterPro" id="IPR050091">
    <property type="entry name" value="PKS_NRPS_Biosynth_Enz"/>
</dbReference>
<dbReference type="SUPFAM" id="SSF55048">
    <property type="entry name" value="Probable ACP-binding domain of malonyl-CoA ACP transacylase"/>
    <property type="match status" value="1"/>
</dbReference>
<feature type="domain" description="Carrier" evidence="6">
    <location>
        <begin position="1732"/>
        <end position="1807"/>
    </location>
</feature>
<dbReference type="InterPro" id="IPR042104">
    <property type="entry name" value="PKS_dehydratase_sf"/>
</dbReference>
<evidence type="ECO:0000313" key="9">
    <source>
        <dbReference type="EMBL" id="KIM41076.1"/>
    </source>
</evidence>
<reference evidence="9 10" key="1">
    <citation type="submission" date="2014-04" db="EMBL/GenBank/DDBJ databases">
        <authorList>
            <consortium name="DOE Joint Genome Institute"/>
            <person name="Kuo A."/>
            <person name="Gay G."/>
            <person name="Dore J."/>
            <person name="Kohler A."/>
            <person name="Nagy L.G."/>
            <person name="Floudas D."/>
            <person name="Copeland A."/>
            <person name="Barry K.W."/>
            <person name="Cichocki N."/>
            <person name="Veneault-Fourrey C."/>
            <person name="LaButti K."/>
            <person name="Lindquist E.A."/>
            <person name="Lipzen A."/>
            <person name="Lundell T."/>
            <person name="Morin E."/>
            <person name="Murat C."/>
            <person name="Sun H."/>
            <person name="Tunlid A."/>
            <person name="Henrissat B."/>
            <person name="Grigoriev I.V."/>
            <person name="Hibbett D.S."/>
            <person name="Martin F."/>
            <person name="Nordberg H.P."/>
            <person name="Cantor M.N."/>
            <person name="Hua S.X."/>
        </authorList>
    </citation>
    <scope>NUCLEOTIDE SEQUENCE [LARGE SCALE GENOMIC DNA]</scope>
    <source>
        <strain evidence="10">h7</strain>
    </source>
</reference>
<dbReference type="Pfam" id="PF02801">
    <property type="entry name" value="Ketoacyl-synt_C"/>
    <property type="match status" value="1"/>
</dbReference>
<dbReference type="Pfam" id="PF00109">
    <property type="entry name" value="ketoacyl-synt"/>
    <property type="match status" value="1"/>
</dbReference>
<dbReference type="SUPFAM" id="SSF52151">
    <property type="entry name" value="FabD/lysophospholipase-like"/>
    <property type="match status" value="1"/>
</dbReference>
<evidence type="ECO:0008006" key="11">
    <source>
        <dbReference type="Google" id="ProtNLM"/>
    </source>
</evidence>
<accession>A0A0C3CBU1</accession>
<dbReference type="SMART" id="SM00823">
    <property type="entry name" value="PKS_PP"/>
    <property type="match status" value="2"/>
</dbReference>
<comment type="pathway">
    <text evidence="1">Secondary metabolite biosynthesis.</text>
</comment>
<dbReference type="SUPFAM" id="SSF53901">
    <property type="entry name" value="Thiolase-like"/>
    <property type="match status" value="1"/>
</dbReference>
<dbReference type="InterPro" id="IPR014030">
    <property type="entry name" value="Ketoacyl_synth_N"/>
</dbReference>
<dbReference type="InterPro" id="IPR020806">
    <property type="entry name" value="PKS_PP-bd"/>
</dbReference>
<dbReference type="PROSITE" id="PS52019">
    <property type="entry name" value="PKS_MFAS_DH"/>
    <property type="match status" value="1"/>
</dbReference>
<feature type="domain" description="PKS/mFAS DH" evidence="8">
    <location>
        <begin position="1283"/>
        <end position="1594"/>
    </location>
</feature>
<dbReference type="Gene3D" id="3.40.50.1820">
    <property type="entry name" value="alpha/beta hydrolase"/>
    <property type="match status" value="1"/>
</dbReference>
<evidence type="ECO:0000256" key="2">
    <source>
        <dbReference type="ARBA" id="ARBA00022450"/>
    </source>
</evidence>
<dbReference type="PANTHER" id="PTHR43775">
    <property type="entry name" value="FATTY ACID SYNTHASE"/>
    <property type="match status" value="1"/>
</dbReference>
<dbReference type="NCBIfam" id="TIGR04532">
    <property type="entry name" value="PT_fungal_PKS"/>
    <property type="match status" value="1"/>
</dbReference>
<dbReference type="InterPro" id="IPR029058">
    <property type="entry name" value="AB_hydrolase_fold"/>
</dbReference>
<dbReference type="SMART" id="SM00825">
    <property type="entry name" value="PKS_KS"/>
    <property type="match status" value="1"/>
</dbReference>
<dbReference type="InterPro" id="IPR036736">
    <property type="entry name" value="ACP-like_sf"/>
</dbReference>
<dbReference type="Gene3D" id="3.30.70.3290">
    <property type="match status" value="1"/>
</dbReference>
<dbReference type="SUPFAM" id="SSF47336">
    <property type="entry name" value="ACP-like"/>
    <property type="match status" value="2"/>
</dbReference>
<dbReference type="InterPro" id="IPR016039">
    <property type="entry name" value="Thiolase-like"/>
</dbReference>
<evidence type="ECO:0000256" key="3">
    <source>
        <dbReference type="ARBA" id="ARBA00022553"/>
    </source>
</evidence>
<dbReference type="GO" id="GO:0006633">
    <property type="term" value="P:fatty acid biosynthetic process"/>
    <property type="evidence" value="ECO:0007669"/>
    <property type="project" value="TreeGrafter"/>
</dbReference>
<dbReference type="OrthoDB" id="329835at2759"/>